<gene>
    <name evidence="1" type="ORF">RS130_14545</name>
</gene>
<evidence type="ECO:0000313" key="1">
    <source>
        <dbReference type="EMBL" id="MDU0354967.1"/>
    </source>
</evidence>
<reference evidence="1 2" key="1">
    <citation type="submission" date="2023-10" db="EMBL/GenBank/DDBJ databases">
        <title>Glaciecola aquimarina strain GGW-M5 nov., isolated from a coastal seawater.</title>
        <authorList>
            <person name="Bayburt H."/>
            <person name="Kim J.M."/>
            <person name="Choi B.J."/>
            <person name="Jeon C.O."/>
        </authorList>
    </citation>
    <scope>NUCLEOTIDE SEQUENCE [LARGE SCALE GENOMIC DNA]</scope>
    <source>
        <strain evidence="1 2">KCTC 32108</strain>
    </source>
</reference>
<protein>
    <submittedName>
        <fullName evidence="1">Uncharacterized protein</fullName>
    </submittedName>
</protein>
<evidence type="ECO:0000313" key="2">
    <source>
        <dbReference type="Proteomes" id="UP001247805"/>
    </source>
</evidence>
<dbReference type="EMBL" id="JAWDIO010000002">
    <property type="protein sequence ID" value="MDU0354967.1"/>
    <property type="molecule type" value="Genomic_DNA"/>
</dbReference>
<sequence>MQLKKSINFGDVSLNFQTVYNKLADLEGTFVDGFDNNIKYLLNSENWNPAKLVDGKPQVALKTRMDQYAFELHCFPIIRDEAQAVVIPNEPSSPFREYNPATFGPVLKINGLQDLINMMHRKGDDADMELIKYAHMMTEQLIGLFTHKLKVETQNGSSVKGFFTELEPETNESRVN</sequence>
<keyword evidence="2" id="KW-1185">Reference proteome</keyword>
<dbReference type="RefSeq" id="WP_316026530.1">
    <property type="nucleotide sequence ID" value="NZ_JAWDIO010000002.1"/>
</dbReference>
<name>A0ABU3SY76_9ALTE</name>
<comment type="caution">
    <text evidence="1">The sequence shown here is derived from an EMBL/GenBank/DDBJ whole genome shotgun (WGS) entry which is preliminary data.</text>
</comment>
<proteinExistence type="predicted"/>
<accession>A0ABU3SY76</accession>
<dbReference type="Proteomes" id="UP001247805">
    <property type="component" value="Unassembled WGS sequence"/>
</dbReference>
<organism evidence="1 2">
    <name type="scientific">Paraglaciecola aquimarina</name>
    <dbReference type="NCBI Taxonomy" id="1235557"/>
    <lineage>
        <taxon>Bacteria</taxon>
        <taxon>Pseudomonadati</taxon>
        <taxon>Pseudomonadota</taxon>
        <taxon>Gammaproteobacteria</taxon>
        <taxon>Alteromonadales</taxon>
        <taxon>Alteromonadaceae</taxon>
        <taxon>Paraglaciecola</taxon>
    </lineage>
</organism>